<dbReference type="Proteomes" id="UP000239203">
    <property type="component" value="Unassembled WGS sequence"/>
</dbReference>
<dbReference type="SUPFAM" id="SSF53474">
    <property type="entry name" value="alpha/beta-Hydrolases"/>
    <property type="match status" value="1"/>
</dbReference>
<dbReference type="InterPro" id="IPR051601">
    <property type="entry name" value="Serine_prot/Carboxylest_S33"/>
</dbReference>
<name>A0A2S6GKK3_9PSEU</name>
<dbReference type="OrthoDB" id="4006962at2"/>
<proteinExistence type="inferred from homology"/>
<dbReference type="InterPro" id="IPR013595">
    <property type="entry name" value="Pept_S33_TAP-like_C"/>
</dbReference>
<accession>A0A2S6GKK3</accession>
<protein>
    <submittedName>
        <fullName evidence="6">Alpha/beta hydrolase family protein</fullName>
    </submittedName>
</protein>
<evidence type="ECO:0000313" key="6">
    <source>
        <dbReference type="EMBL" id="PPK65681.1"/>
    </source>
</evidence>
<dbReference type="Gene3D" id="3.40.50.1820">
    <property type="entry name" value="alpha/beta hydrolase"/>
    <property type="match status" value="1"/>
</dbReference>
<evidence type="ECO:0000259" key="4">
    <source>
        <dbReference type="Pfam" id="PF00561"/>
    </source>
</evidence>
<feature type="domain" description="Peptidase S33 tripeptidyl aminopeptidase-like C-terminal" evidence="5">
    <location>
        <begin position="384"/>
        <end position="479"/>
    </location>
</feature>
<evidence type="ECO:0000313" key="7">
    <source>
        <dbReference type="Proteomes" id="UP000239203"/>
    </source>
</evidence>
<keyword evidence="3 6" id="KW-0378">Hydrolase</keyword>
<dbReference type="InterPro" id="IPR029058">
    <property type="entry name" value="AB_hydrolase_fold"/>
</dbReference>
<feature type="domain" description="AB hydrolase-1" evidence="4">
    <location>
        <begin position="83"/>
        <end position="324"/>
    </location>
</feature>
<dbReference type="PANTHER" id="PTHR43248">
    <property type="entry name" value="2-SUCCINYL-6-HYDROXY-2,4-CYCLOHEXADIENE-1-CARBOXYLATE SYNTHASE"/>
    <property type="match status" value="1"/>
</dbReference>
<keyword evidence="7" id="KW-1185">Reference proteome</keyword>
<dbReference type="Pfam" id="PF00561">
    <property type="entry name" value="Abhydrolase_1"/>
    <property type="match status" value="1"/>
</dbReference>
<keyword evidence="2" id="KW-0732">Signal</keyword>
<evidence type="ECO:0000259" key="5">
    <source>
        <dbReference type="Pfam" id="PF08386"/>
    </source>
</evidence>
<gene>
    <name evidence="6" type="ORF">CLV40_113165</name>
</gene>
<dbReference type="RefSeq" id="WP_146108195.1">
    <property type="nucleotide sequence ID" value="NZ_CP154825.1"/>
</dbReference>
<dbReference type="PANTHER" id="PTHR43248:SF29">
    <property type="entry name" value="TRIPEPTIDYL AMINOPEPTIDASE"/>
    <property type="match status" value="1"/>
</dbReference>
<sequence length="495" mass="53168">MRRIARAVGGFTAAVAIAAGMVPVASAESLGQRRIEWGPCPESAHTECGKLSVPVDWAEPGGTRIDLTVARRKAGDPARRIGVLLVNPGGPGGSGVDVVLAAEQVITPDLLARFDIVSYDARGIGRSQPVRCSAELLGRQPTAYPASQTEFDALVAYNRELAADCRARSGPVFDHADSLSVVRDIDAYRRALGERKISFYGLSYGTLIGQQYAEEYGEHVRAMILDSNMDHSLDARGLGDTGAAAGEDSFAEFVAWCDRTPGCALHGRDVGAVWDGLLARADHGEVVDGSGRVVTANGLARGAHSQLAFPNWSELAEQIAAADGGAPIQFPNDQAQPVDGTLPNSYLAIFCQDWAVRARDQREVDEIRTRLTRIAPHLRGSPNTLKAVLNCTGLPEKVNNPQHRLRVTKAPEILMMAVRHDPATAYAWSANAHRQIRGTSVLLTYEGWGHGVYHRSDCARQAMDRYLLELRAPRDGARCPAVEPAPPAPGLVGAR</sequence>
<comment type="caution">
    <text evidence="6">The sequence shown here is derived from an EMBL/GenBank/DDBJ whole genome shotgun (WGS) entry which is preliminary data.</text>
</comment>
<organism evidence="6 7">
    <name type="scientific">Actinokineospora auranticolor</name>
    <dbReference type="NCBI Taxonomy" id="155976"/>
    <lineage>
        <taxon>Bacteria</taxon>
        <taxon>Bacillati</taxon>
        <taxon>Actinomycetota</taxon>
        <taxon>Actinomycetes</taxon>
        <taxon>Pseudonocardiales</taxon>
        <taxon>Pseudonocardiaceae</taxon>
        <taxon>Actinokineospora</taxon>
    </lineage>
</organism>
<evidence type="ECO:0000256" key="3">
    <source>
        <dbReference type="ARBA" id="ARBA00022801"/>
    </source>
</evidence>
<dbReference type="InterPro" id="IPR000073">
    <property type="entry name" value="AB_hydrolase_1"/>
</dbReference>
<dbReference type="EMBL" id="PTIX01000013">
    <property type="protein sequence ID" value="PPK65681.1"/>
    <property type="molecule type" value="Genomic_DNA"/>
</dbReference>
<reference evidence="6 7" key="1">
    <citation type="submission" date="2018-02" db="EMBL/GenBank/DDBJ databases">
        <title>Genomic Encyclopedia of Archaeal and Bacterial Type Strains, Phase II (KMG-II): from individual species to whole genera.</title>
        <authorList>
            <person name="Goeker M."/>
        </authorList>
    </citation>
    <scope>NUCLEOTIDE SEQUENCE [LARGE SCALE GENOMIC DNA]</scope>
    <source>
        <strain evidence="6 7">YU 961-1</strain>
    </source>
</reference>
<evidence type="ECO:0000256" key="1">
    <source>
        <dbReference type="ARBA" id="ARBA00010088"/>
    </source>
</evidence>
<dbReference type="AlphaFoldDB" id="A0A2S6GKK3"/>
<comment type="similarity">
    <text evidence="1">Belongs to the peptidase S33 family.</text>
</comment>
<dbReference type="Pfam" id="PF08386">
    <property type="entry name" value="Abhydrolase_4"/>
    <property type="match status" value="1"/>
</dbReference>
<dbReference type="GO" id="GO:0016787">
    <property type="term" value="F:hydrolase activity"/>
    <property type="evidence" value="ECO:0007669"/>
    <property type="project" value="UniProtKB-KW"/>
</dbReference>
<evidence type="ECO:0000256" key="2">
    <source>
        <dbReference type="ARBA" id="ARBA00022729"/>
    </source>
</evidence>